<dbReference type="Proteomes" id="UP000322876">
    <property type="component" value="Unassembled WGS sequence"/>
</dbReference>
<comment type="caution">
    <text evidence="1">The sequence shown here is derived from an EMBL/GenBank/DDBJ whole genome shotgun (WGS) entry which is preliminary data.</text>
</comment>
<proteinExistence type="predicted"/>
<reference evidence="1 2" key="1">
    <citation type="submission" date="2019-06" db="EMBL/GenBank/DDBJ databases">
        <title>Genomic insights into carbon and energy metabolism of Deferribacter autotrophicus revealed new metabolic traits in the phylum Deferribacteres.</title>
        <authorList>
            <person name="Slobodkin A.I."/>
            <person name="Slobodkina G.B."/>
            <person name="Allioux M."/>
            <person name="Alain K."/>
            <person name="Jebbar M."/>
            <person name="Shadrin V."/>
            <person name="Kublanov I.V."/>
            <person name="Toshchakov S.V."/>
            <person name="Bonch-Osmolovskaya E.A."/>
        </authorList>
    </citation>
    <scope>NUCLEOTIDE SEQUENCE [LARGE SCALE GENOMIC DNA]</scope>
    <source>
        <strain evidence="1 2">SL50</strain>
    </source>
</reference>
<organism evidence="1 2">
    <name type="scientific">Deferribacter autotrophicus</name>
    <dbReference type="NCBI Taxonomy" id="500465"/>
    <lineage>
        <taxon>Bacteria</taxon>
        <taxon>Pseudomonadati</taxon>
        <taxon>Deferribacterota</taxon>
        <taxon>Deferribacteres</taxon>
        <taxon>Deferribacterales</taxon>
        <taxon>Deferribacteraceae</taxon>
        <taxon>Deferribacter</taxon>
    </lineage>
</organism>
<dbReference type="AlphaFoldDB" id="A0A5A8F5N5"/>
<protein>
    <submittedName>
        <fullName evidence="1">Uncharacterized protein</fullName>
    </submittedName>
</protein>
<evidence type="ECO:0000313" key="2">
    <source>
        <dbReference type="Proteomes" id="UP000322876"/>
    </source>
</evidence>
<dbReference type="EMBL" id="VFJB01000003">
    <property type="protein sequence ID" value="KAA0258825.1"/>
    <property type="molecule type" value="Genomic_DNA"/>
</dbReference>
<gene>
    <name evidence="1" type="ORF">FHQ18_02425</name>
</gene>
<accession>A0A5A8F5N5</accession>
<evidence type="ECO:0000313" key="1">
    <source>
        <dbReference type="EMBL" id="KAA0258825.1"/>
    </source>
</evidence>
<dbReference type="RefSeq" id="WP_149265585.1">
    <property type="nucleotide sequence ID" value="NZ_VFJB01000003.1"/>
</dbReference>
<name>A0A5A8F5N5_9BACT</name>
<sequence>MNRENKTMKIKYIKSPDFKQYYINGVYGGLNVNGLVSVKLYYEDFVLPDESELEFSENSEIPSETIKKSDYYGVRQLLAELIMVPEQAKLIGQFLVKIADDYFSEREQKGK</sequence>
<keyword evidence="2" id="KW-1185">Reference proteome</keyword>